<protein>
    <recommendedName>
        <fullName evidence="1">RNase H type-1 domain-containing protein</fullName>
    </recommendedName>
</protein>
<feature type="domain" description="RNase H type-1" evidence="1">
    <location>
        <begin position="2"/>
        <end position="66"/>
    </location>
</feature>
<dbReference type="Pfam" id="PF13456">
    <property type="entry name" value="RVT_3"/>
    <property type="match status" value="1"/>
</dbReference>
<dbReference type="InterPro" id="IPR002156">
    <property type="entry name" value="RNaseH_domain"/>
</dbReference>
<sequence>MSGLGVIIQDWKGLVMESACYGLNANLQPHIAEAMAIHKGILLAGSVGLLPAVLESDTLNVVNTISTGDGLC</sequence>
<organism evidence="2 3">
    <name type="scientific">Acer negundo</name>
    <name type="common">Box elder</name>
    <dbReference type="NCBI Taxonomy" id="4023"/>
    <lineage>
        <taxon>Eukaryota</taxon>
        <taxon>Viridiplantae</taxon>
        <taxon>Streptophyta</taxon>
        <taxon>Embryophyta</taxon>
        <taxon>Tracheophyta</taxon>
        <taxon>Spermatophyta</taxon>
        <taxon>Magnoliopsida</taxon>
        <taxon>eudicotyledons</taxon>
        <taxon>Gunneridae</taxon>
        <taxon>Pentapetalae</taxon>
        <taxon>rosids</taxon>
        <taxon>malvids</taxon>
        <taxon>Sapindales</taxon>
        <taxon>Sapindaceae</taxon>
        <taxon>Hippocastanoideae</taxon>
        <taxon>Acereae</taxon>
        <taxon>Acer</taxon>
    </lineage>
</organism>
<dbReference type="GO" id="GO:0003676">
    <property type="term" value="F:nucleic acid binding"/>
    <property type="evidence" value="ECO:0007669"/>
    <property type="project" value="InterPro"/>
</dbReference>
<reference evidence="2" key="2">
    <citation type="submission" date="2023-02" db="EMBL/GenBank/DDBJ databases">
        <authorList>
            <person name="Swenson N.G."/>
            <person name="Wegrzyn J.L."/>
            <person name="Mcevoy S.L."/>
        </authorList>
    </citation>
    <scope>NUCLEOTIDE SEQUENCE</scope>
    <source>
        <strain evidence="2">91603</strain>
        <tissue evidence="2">Leaf</tissue>
    </source>
</reference>
<name>A0AAD5INX9_ACENE</name>
<dbReference type="EMBL" id="JAJSOW010000104">
    <property type="protein sequence ID" value="KAI9170277.1"/>
    <property type="molecule type" value="Genomic_DNA"/>
</dbReference>
<accession>A0AAD5INX9</accession>
<evidence type="ECO:0000313" key="2">
    <source>
        <dbReference type="EMBL" id="KAI9170277.1"/>
    </source>
</evidence>
<reference evidence="2" key="1">
    <citation type="journal article" date="2022" name="Plant J.">
        <title>Strategies of tolerance reflected in two North American maple genomes.</title>
        <authorList>
            <person name="McEvoy S.L."/>
            <person name="Sezen U.U."/>
            <person name="Trouern-Trend A."/>
            <person name="McMahon S.M."/>
            <person name="Schaberg P.G."/>
            <person name="Yang J."/>
            <person name="Wegrzyn J.L."/>
            <person name="Swenson N.G."/>
        </authorList>
    </citation>
    <scope>NUCLEOTIDE SEQUENCE</scope>
    <source>
        <strain evidence="2">91603</strain>
    </source>
</reference>
<comment type="caution">
    <text evidence="2">The sequence shown here is derived from an EMBL/GenBank/DDBJ whole genome shotgun (WGS) entry which is preliminary data.</text>
</comment>
<dbReference type="Proteomes" id="UP001064489">
    <property type="component" value="Chromosome 7"/>
</dbReference>
<proteinExistence type="predicted"/>
<evidence type="ECO:0000259" key="1">
    <source>
        <dbReference type="Pfam" id="PF13456"/>
    </source>
</evidence>
<gene>
    <name evidence="2" type="ORF">LWI28_025453</name>
</gene>
<dbReference type="AlphaFoldDB" id="A0AAD5INX9"/>
<evidence type="ECO:0000313" key="3">
    <source>
        <dbReference type="Proteomes" id="UP001064489"/>
    </source>
</evidence>
<keyword evidence="3" id="KW-1185">Reference proteome</keyword>
<dbReference type="GO" id="GO:0004523">
    <property type="term" value="F:RNA-DNA hybrid ribonuclease activity"/>
    <property type="evidence" value="ECO:0007669"/>
    <property type="project" value="InterPro"/>
</dbReference>